<protein>
    <submittedName>
        <fullName evidence="1">Uncharacterized protein</fullName>
    </submittedName>
</protein>
<dbReference type="EMBL" id="UINC01021519">
    <property type="protein sequence ID" value="SVA89227.1"/>
    <property type="molecule type" value="Genomic_DNA"/>
</dbReference>
<evidence type="ECO:0000313" key="1">
    <source>
        <dbReference type="EMBL" id="SVA89227.1"/>
    </source>
</evidence>
<gene>
    <name evidence="1" type="ORF">METZ01_LOCUS142081</name>
</gene>
<reference evidence="1" key="1">
    <citation type="submission" date="2018-05" db="EMBL/GenBank/DDBJ databases">
        <authorList>
            <person name="Lanie J.A."/>
            <person name="Ng W.-L."/>
            <person name="Kazmierczak K.M."/>
            <person name="Andrzejewski T.M."/>
            <person name="Davidsen T.M."/>
            <person name="Wayne K.J."/>
            <person name="Tettelin H."/>
            <person name="Glass J.I."/>
            <person name="Rusch D."/>
            <person name="Podicherti R."/>
            <person name="Tsui H.-C.T."/>
            <person name="Winkler M.E."/>
        </authorList>
    </citation>
    <scope>NUCLEOTIDE SEQUENCE</scope>
</reference>
<dbReference type="AlphaFoldDB" id="A0A381ZKH9"/>
<feature type="non-terminal residue" evidence="1">
    <location>
        <position position="1"/>
    </location>
</feature>
<name>A0A381ZKH9_9ZZZZ</name>
<proteinExistence type="predicted"/>
<feature type="non-terminal residue" evidence="1">
    <location>
        <position position="24"/>
    </location>
</feature>
<accession>A0A381ZKH9</accession>
<sequence>VALEVLITVFAIELRAQVDVPLPA</sequence>
<organism evidence="1">
    <name type="scientific">marine metagenome</name>
    <dbReference type="NCBI Taxonomy" id="408172"/>
    <lineage>
        <taxon>unclassified sequences</taxon>
        <taxon>metagenomes</taxon>
        <taxon>ecological metagenomes</taxon>
    </lineage>
</organism>